<sequence>MDGRSQSHSPLSDTFQYSISPSSANSSSPPSVIDTPMVRTRSANPCLQQEHIPSRPSKSETPCSTWVRPRSGTTGSVHAIPLSALQFKQQRPHLQLATQWEEPPPNAYSIWSNPHHQNDHDHNHINKNDNRNIKIINTNTNTNTNINTNINTNGNSNGNNTNTKNNNHNNANNINSSPFASPNYLKDLFCDILPPNCREQDVADLIRDRLDAQAVRIRRLERSLEEPVSPEDLLDRHPAVMARYRQQVLQDEFEVQKQIMLTQQERTFEALKLKYRHGFDRMVDRVQEEADRRAEEKWQARVAELEERLSRSM</sequence>
<gene>
    <name evidence="2" type="ORF">J3Q64DRAFT_1011223</name>
</gene>
<organism evidence="2 3">
    <name type="scientific">Phycomyces blakesleeanus</name>
    <dbReference type="NCBI Taxonomy" id="4837"/>
    <lineage>
        <taxon>Eukaryota</taxon>
        <taxon>Fungi</taxon>
        <taxon>Fungi incertae sedis</taxon>
        <taxon>Mucoromycota</taxon>
        <taxon>Mucoromycotina</taxon>
        <taxon>Mucoromycetes</taxon>
        <taxon>Mucorales</taxon>
        <taxon>Phycomycetaceae</taxon>
        <taxon>Phycomyces</taxon>
    </lineage>
</organism>
<evidence type="ECO:0000313" key="2">
    <source>
        <dbReference type="EMBL" id="KAL0096203.1"/>
    </source>
</evidence>
<reference evidence="2 3" key="1">
    <citation type="submission" date="2024-04" db="EMBL/GenBank/DDBJ databases">
        <title>Symmetric and asymmetric DNA N6-adenine methylation regulates different biological responses in Mucorales.</title>
        <authorList>
            <consortium name="Lawrence Berkeley National Laboratory"/>
            <person name="Lax C."/>
            <person name="Mondo S.J."/>
            <person name="Osorio-Concepcion M."/>
            <person name="Muszewska A."/>
            <person name="Corrochano-Luque M."/>
            <person name="Gutierrez G."/>
            <person name="Riley R."/>
            <person name="Lipzen A."/>
            <person name="Guo J."/>
            <person name="Hundley H."/>
            <person name="Amirebrahimi M."/>
            <person name="Ng V."/>
            <person name="Lorenzo-Gutierrez D."/>
            <person name="Binder U."/>
            <person name="Yang J."/>
            <person name="Song Y."/>
            <person name="Canovas D."/>
            <person name="Navarro E."/>
            <person name="Freitag M."/>
            <person name="Gabaldon T."/>
            <person name="Grigoriev I.V."/>
            <person name="Corrochano L.M."/>
            <person name="Nicolas F.E."/>
            <person name="Garre V."/>
        </authorList>
    </citation>
    <scope>NUCLEOTIDE SEQUENCE [LARGE SCALE GENOMIC DNA]</scope>
    <source>
        <strain evidence="2 3">L51</strain>
    </source>
</reference>
<accession>A0ABR3BCC0</accession>
<evidence type="ECO:0008006" key="4">
    <source>
        <dbReference type="Google" id="ProtNLM"/>
    </source>
</evidence>
<evidence type="ECO:0000256" key="1">
    <source>
        <dbReference type="SAM" id="MobiDB-lite"/>
    </source>
</evidence>
<proteinExistence type="predicted"/>
<dbReference type="EMBL" id="JBCLYO010000001">
    <property type="protein sequence ID" value="KAL0096203.1"/>
    <property type="molecule type" value="Genomic_DNA"/>
</dbReference>
<feature type="compositionally biased region" description="Polar residues" evidence="1">
    <location>
        <begin position="1"/>
        <end position="17"/>
    </location>
</feature>
<name>A0ABR3BCC0_PHYBL</name>
<keyword evidence="3" id="KW-1185">Reference proteome</keyword>
<protein>
    <recommendedName>
        <fullName evidence="4">VPS37 C-terminal domain-containing protein</fullName>
    </recommendedName>
</protein>
<dbReference type="Proteomes" id="UP001448207">
    <property type="component" value="Unassembled WGS sequence"/>
</dbReference>
<feature type="compositionally biased region" description="Low complexity" evidence="1">
    <location>
        <begin position="18"/>
        <end position="31"/>
    </location>
</feature>
<feature type="region of interest" description="Disordered" evidence="1">
    <location>
        <begin position="1"/>
        <end position="75"/>
    </location>
</feature>
<evidence type="ECO:0000313" key="3">
    <source>
        <dbReference type="Proteomes" id="UP001448207"/>
    </source>
</evidence>
<comment type="caution">
    <text evidence="2">The sequence shown here is derived from an EMBL/GenBank/DDBJ whole genome shotgun (WGS) entry which is preliminary data.</text>
</comment>
<feature type="region of interest" description="Disordered" evidence="1">
    <location>
        <begin position="150"/>
        <end position="175"/>
    </location>
</feature>